<dbReference type="GO" id="GO:0016740">
    <property type="term" value="F:transferase activity"/>
    <property type="evidence" value="ECO:0007669"/>
    <property type="project" value="UniProtKB-KW"/>
</dbReference>
<evidence type="ECO:0000259" key="2">
    <source>
        <dbReference type="Pfam" id="PF00884"/>
    </source>
</evidence>
<sequence length="474" mass="53562">MQPISTLTARLRENNWLSKETIIFATLPILIPNAFYILCSIYFSPVRSIFISVLGLICVLGLVINRHVFFGLLFLIFLIDSLVFTSFYFQMPLTMIVDSLRYAANLSVFQSLLYFLVVSALVCSFWLTYVTVTRLSLHRHKIRLVPFAMVLTTFCAVDWWVNLTPQKSVAVASGFSESYVPIDHAASQQVDLVEHMETRFQPNVVVVMVEGLGAFTSSKKQEAVWGPLLADEVKQGYLIERGTTEFFGSTTSGEARELCNLKADYRDFRDKDSADCLPQQALNAGYRTAAFHAFTNEFFERKDWFPKIGFQDLFFLEQNAGLDSSDTARRCGSTFRGLCDPDVARSVKSYLIDRPNEPKFVYWLTLNSHKPVQPGEAPARLSCETGGIFEDRELCLMGEQWLNVAHLVRDIALTKHLTNTEFLLVGDHHPPLFSRSGRNQFQPGKVAWLHLKPKIDPRTLTAAGPVQLKASLSN</sequence>
<name>A0A0M6YAQ4_9HYPH</name>
<feature type="transmembrane region" description="Helical" evidence="1">
    <location>
        <begin position="21"/>
        <end position="43"/>
    </location>
</feature>
<evidence type="ECO:0000313" key="3">
    <source>
        <dbReference type="EMBL" id="CTQ46091.1"/>
    </source>
</evidence>
<feature type="transmembrane region" description="Helical" evidence="1">
    <location>
        <begin position="49"/>
        <end position="65"/>
    </location>
</feature>
<dbReference type="SUPFAM" id="SSF53649">
    <property type="entry name" value="Alkaline phosphatase-like"/>
    <property type="match status" value="1"/>
</dbReference>
<gene>
    <name evidence="3" type="ORF">LAL4801_04547</name>
</gene>
<dbReference type="InterPro" id="IPR000917">
    <property type="entry name" value="Sulfatase_N"/>
</dbReference>
<organism evidence="3 4">
    <name type="scientific">Roseibium aggregatum</name>
    <dbReference type="NCBI Taxonomy" id="187304"/>
    <lineage>
        <taxon>Bacteria</taxon>
        <taxon>Pseudomonadati</taxon>
        <taxon>Pseudomonadota</taxon>
        <taxon>Alphaproteobacteria</taxon>
        <taxon>Hyphomicrobiales</taxon>
        <taxon>Stappiaceae</taxon>
        <taxon>Roseibium</taxon>
    </lineage>
</organism>
<keyword evidence="4" id="KW-1185">Reference proteome</keyword>
<accession>A0A0M6YAQ4</accession>
<keyword evidence="1" id="KW-1133">Transmembrane helix</keyword>
<dbReference type="Gene3D" id="3.40.720.10">
    <property type="entry name" value="Alkaline Phosphatase, subunit A"/>
    <property type="match status" value="1"/>
</dbReference>
<feature type="transmembrane region" description="Helical" evidence="1">
    <location>
        <begin position="72"/>
        <end position="91"/>
    </location>
</feature>
<feature type="transmembrane region" description="Helical" evidence="1">
    <location>
        <begin position="144"/>
        <end position="161"/>
    </location>
</feature>
<dbReference type="AlphaFoldDB" id="A0A0M6YAQ4"/>
<evidence type="ECO:0000313" key="4">
    <source>
        <dbReference type="Proteomes" id="UP000048926"/>
    </source>
</evidence>
<protein>
    <submittedName>
        <fullName evidence="3">Phosphoglycerol transferase, alkaline phosphatase superfamily</fullName>
    </submittedName>
</protein>
<feature type="transmembrane region" description="Helical" evidence="1">
    <location>
        <begin position="111"/>
        <end position="132"/>
    </location>
</feature>
<keyword evidence="1" id="KW-0472">Membrane</keyword>
<dbReference type="Pfam" id="PF00884">
    <property type="entry name" value="Sulfatase"/>
    <property type="match status" value="1"/>
</dbReference>
<proteinExistence type="predicted"/>
<reference evidence="4" key="1">
    <citation type="submission" date="2015-07" db="EMBL/GenBank/DDBJ databases">
        <authorList>
            <person name="Rodrigo-Torres Lidia"/>
            <person name="Arahal R.David."/>
        </authorList>
    </citation>
    <scope>NUCLEOTIDE SEQUENCE [LARGE SCALE GENOMIC DNA]</scope>
    <source>
        <strain evidence="4">CECT 4801</strain>
    </source>
</reference>
<dbReference type="EMBL" id="CXST01000003">
    <property type="protein sequence ID" value="CTQ46091.1"/>
    <property type="molecule type" value="Genomic_DNA"/>
</dbReference>
<dbReference type="OrthoDB" id="5363296at2"/>
<feature type="domain" description="Sulfatase N-terminal" evidence="2">
    <location>
        <begin position="202"/>
        <end position="443"/>
    </location>
</feature>
<dbReference type="Proteomes" id="UP000048926">
    <property type="component" value="Unassembled WGS sequence"/>
</dbReference>
<keyword evidence="1" id="KW-0812">Transmembrane</keyword>
<evidence type="ECO:0000256" key="1">
    <source>
        <dbReference type="SAM" id="Phobius"/>
    </source>
</evidence>
<dbReference type="InterPro" id="IPR017850">
    <property type="entry name" value="Alkaline_phosphatase_core_sf"/>
</dbReference>
<keyword evidence="3" id="KW-0808">Transferase</keyword>